<dbReference type="Proteomes" id="UP000182367">
    <property type="component" value="Unassembled WGS sequence"/>
</dbReference>
<dbReference type="EMBL" id="FNEO01000006">
    <property type="protein sequence ID" value="SDJ72824.1"/>
    <property type="molecule type" value="Genomic_DNA"/>
</dbReference>
<dbReference type="AlphaFoldDB" id="A0A1B9DKY1"/>
<dbReference type="Proteomes" id="UP000093226">
    <property type="component" value="Unassembled WGS sequence"/>
</dbReference>
<organism evidence="4 6">
    <name type="scientific">Flavobacterium glycines</name>
    <dbReference type="NCBI Taxonomy" id="551990"/>
    <lineage>
        <taxon>Bacteria</taxon>
        <taxon>Pseudomonadati</taxon>
        <taxon>Bacteroidota</taxon>
        <taxon>Flavobacteriia</taxon>
        <taxon>Flavobacteriales</taxon>
        <taxon>Flavobacteriaceae</taxon>
        <taxon>Flavobacterium</taxon>
    </lineage>
</organism>
<accession>A0A1B9DKY1</accession>
<dbReference type="OrthoDB" id="9811720at2"/>
<evidence type="ECO:0000313" key="4">
    <source>
        <dbReference type="EMBL" id="OCB70341.1"/>
    </source>
</evidence>
<proteinExistence type="predicted"/>
<keyword evidence="1" id="KW-1133">Transmembrane helix</keyword>
<feature type="transmembrane region" description="Helical" evidence="1">
    <location>
        <begin position="75"/>
        <end position="93"/>
    </location>
</feature>
<keyword evidence="1" id="KW-0812">Transmembrane</keyword>
<reference evidence="4" key="2">
    <citation type="submission" date="2016-03" db="EMBL/GenBank/DDBJ databases">
        <authorList>
            <person name="Ploux O."/>
        </authorList>
    </citation>
    <scope>NUCLEOTIDE SEQUENCE</scope>
    <source>
        <strain evidence="4">NBRC 105008</strain>
    </source>
</reference>
<feature type="domain" description="HPP transmembrane region" evidence="2">
    <location>
        <begin position="17"/>
        <end position="165"/>
    </location>
</feature>
<evidence type="ECO:0000313" key="5">
    <source>
        <dbReference type="EMBL" id="SDJ72824.1"/>
    </source>
</evidence>
<feature type="transmembrane region" description="Helical" evidence="1">
    <location>
        <begin position="20"/>
        <end position="40"/>
    </location>
</feature>
<name>A0A1B9DKY1_9FLAO</name>
<reference evidence="5 7" key="3">
    <citation type="submission" date="2016-10" db="EMBL/GenBank/DDBJ databases">
        <authorList>
            <person name="Varghese N."/>
            <person name="Submissions S."/>
        </authorList>
    </citation>
    <scope>NUCLEOTIDE SEQUENCE [LARGE SCALE GENOMIC DNA]</scope>
    <source>
        <strain evidence="5 7">Gm-149</strain>
    </source>
</reference>
<evidence type="ECO:0000259" key="2">
    <source>
        <dbReference type="Pfam" id="PF04982"/>
    </source>
</evidence>
<reference evidence="3 8" key="4">
    <citation type="submission" date="2019-07" db="EMBL/GenBank/DDBJ databases">
        <title>Whole genome shotgun sequence of Flavobacterium glycines NBRC 105008.</title>
        <authorList>
            <person name="Hosoyama A."/>
            <person name="Uohara A."/>
            <person name="Ohji S."/>
            <person name="Ichikawa N."/>
        </authorList>
    </citation>
    <scope>NUCLEOTIDE SEQUENCE [LARGE SCALE GENOMIC DNA]</scope>
    <source>
        <strain evidence="3 8">NBRC 105008</strain>
    </source>
</reference>
<evidence type="ECO:0000313" key="3">
    <source>
        <dbReference type="EMBL" id="GEL11616.1"/>
    </source>
</evidence>
<dbReference type="EMBL" id="BJVF01000005">
    <property type="protein sequence ID" value="GEL11616.1"/>
    <property type="molecule type" value="Genomic_DNA"/>
</dbReference>
<keyword evidence="1" id="KW-0472">Membrane</keyword>
<comment type="caution">
    <text evidence="4">The sequence shown here is derived from an EMBL/GenBank/DDBJ whole genome shotgun (WGS) entry which is preliminary data.</text>
</comment>
<sequence length="169" mass="18532">MKKYIIKFKTVEKSPKPVTLKFSVYSGIGGFITIAILSFLTKNFQIPLIMAPFGASCVLAFGVPDSPLAQPRNIIGGHLISTFIGLCCFWLFGNEWYTLSLGVGLAIGIMLLTKTTHPPAGADPIVVILGACHWDFLLNPVLSGSAIIAIVALLFNNINPYRKYPKYWR</sequence>
<evidence type="ECO:0000313" key="7">
    <source>
        <dbReference type="Proteomes" id="UP000182367"/>
    </source>
</evidence>
<dbReference type="RefSeq" id="WP_066328882.1">
    <property type="nucleotide sequence ID" value="NZ_BJVF01000005.1"/>
</dbReference>
<evidence type="ECO:0000313" key="8">
    <source>
        <dbReference type="Proteomes" id="UP000321579"/>
    </source>
</evidence>
<dbReference type="EMBL" id="LVEO01000022">
    <property type="protein sequence ID" value="OCB70341.1"/>
    <property type="molecule type" value="Genomic_DNA"/>
</dbReference>
<feature type="transmembrane region" description="Helical" evidence="1">
    <location>
        <begin position="136"/>
        <end position="156"/>
    </location>
</feature>
<dbReference type="InterPro" id="IPR058581">
    <property type="entry name" value="TM_HPP"/>
</dbReference>
<dbReference type="STRING" id="551990.SAMN05192550_2672"/>
<dbReference type="PANTHER" id="PTHR33741:SF5">
    <property type="entry name" value="TRANSMEMBRANE PROTEIN DDB_G0269096-RELATED"/>
    <property type="match status" value="1"/>
</dbReference>
<dbReference type="PANTHER" id="PTHR33741">
    <property type="entry name" value="TRANSMEMBRANE PROTEIN DDB_G0269096-RELATED"/>
    <property type="match status" value="1"/>
</dbReference>
<dbReference type="Proteomes" id="UP000321579">
    <property type="component" value="Unassembled WGS sequence"/>
</dbReference>
<reference evidence="6" key="1">
    <citation type="submission" date="2016-03" db="EMBL/GenBank/DDBJ databases">
        <title>Draft genome sequence of Paenibacillus glacialis DSM 22343.</title>
        <authorList>
            <person name="Shin S.-K."/>
            <person name="Yi H."/>
        </authorList>
    </citation>
    <scope>NUCLEOTIDE SEQUENCE [LARGE SCALE GENOMIC DNA]</scope>
    <source>
        <strain evidence="6">NBRC 105008</strain>
    </source>
</reference>
<protein>
    <submittedName>
        <fullName evidence="5">HPP family protein</fullName>
    </submittedName>
    <submittedName>
        <fullName evidence="3">Membrane protein</fullName>
    </submittedName>
</protein>
<gene>
    <name evidence="4" type="ORF">FBGL_12300</name>
    <name evidence="3" type="ORF">FGL01_23550</name>
    <name evidence="5" type="ORF">SAMN05192550_2672</name>
</gene>
<evidence type="ECO:0000256" key="1">
    <source>
        <dbReference type="SAM" id="Phobius"/>
    </source>
</evidence>
<dbReference type="InterPro" id="IPR007065">
    <property type="entry name" value="HPP"/>
</dbReference>
<evidence type="ECO:0000313" key="6">
    <source>
        <dbReference type="Proteomes" id="UP000093226"/>
    </source>
</evidence>
<keyword evidence="7" id="KW-1185">Reference proteome</keyword>
<dbReference type="Pfam" id="PF04982">
    <property type="entry name" value="TM_HPP"/>
    <property type="match status" value="1"/>
</dbReference>